<feature type="region of interest" description="Disordered" evidence="1">
    <location>
        <begin position="178"/>
        <end position="203"/>
    </location>
</feature>
<dbReference type="InterPro" id="IPR021330">
    <property type="entry name" value="DUF2939"/>
</dbReference>
<dbReference type="Pfam" id="PF11159">
    <property type="entry name" value="DUF2939"/>
    <property type="match status" value="1"/>
</dbReference>
<dbReference type="RefSeq" id="WP_376836571.1">
    <property type="nucleotide sequence ID" value="NZ_JBHLSW010000007.1"/>
</dbReference>
<dbReference type="Proteomes" id="UP001589906">
    <property type="component" value="Unassembled WGS sequence"/>
</dbReference>
<evidence type="ECO:0000313" key="3">
    <source>
        <dbReference type="Proteomes" id="UP001589906"/>
    </source>
</evidence>
<comment type="caution">
    <text evidence="2">The sequence shown here is derived from an EMBL/GenBank/DDBJ whole genome shotgun (WGS) entry which is preliminary data.</text>
</comment>
<organism evidence="2 3">
    <name type="scientific">Brevundimonas balnearis</name>
    <dbReference type="NCBI Taxonomy" id="1572858"/>
    <lineage>
        <taxon>Bacteria</taxon>
        <taxon>Pseudomonadati</taxon>
        <taxon>Pseudomonadota</taxon>
        <taxon>Alphaproteobacteria</taxon>
        <taxon>Caulobacterales</taxon>
        <taxon>Caulobacteraceae</taxon>
        <taxon>Brevundimonas</taxon>
    </lineage>
</organism>
<evidence type="ECO:0000313" key="2">
    <source>
        <dbReference type="EMBL" id="MFC0634526.1"/>
    </source>
</evidence>
<accession>A0ABV6R526</accession>
<name>A0ABV6R526_9CAUL</name>
<gene>
    <name evidence="2" type="ORF">ACFFGE_11660</name>
</gene>
<protein>
    <submittedName>
        <fullName evidence="2">DUF2939 domain-containing protein</fullName>
    </submittedName>
</protein>
<dbReference type="EMBL" id="JBHLSW010000007">
    <property type="protein sequence ID" value="MFC0634526.1"/>
    <property type="molecule type" value="Genomic_DNA"/>
</dbReference>
<reference evidence="2 3" key="1">
    <citation type="submission" date="2024-09" db="EMBL/GenBank/DDBJ databases">
        <authorList>
            <person name="Sun Q."/>
            <person name="Mori K."/>
        </authorList>
    </citation>
    <scope>NUCLEOTIDE SEQUENCE [LARGE SCALE GENOMIC DNA]</scope>
    <source>
        <strain evidence="2 3">NCAIM B.02621</strain>
    </source>
</reference>
<proteinExistence type="predicted"/>
<feature type="compositionally biased region" description="Pro residues" evidence="1">
    <location>
        <begin position="185"/>
        <end position="203"/>
    </location>
</feature>
<evidence type="ECO:0000256" key="1">
    <source>
        <dbReference type="SAM" id="MobiDB-lite"/>
    </source>
</evidence>
<sequence>MKRLIGNLLGLAVIAAIAAFFAAPAVAYFAVRSAAESNDVEALARLIDYPAVRQGLRPQLDGRPEAMEPAPTFLEDPIGAVRRQLEQTRPVEGPQPDAYLTPAALSGLMRAEGRYAAQRGDPAAGEPEEMRGPPLPKPIYWGVNRARFAVEDEGGSRTIFSFQRTGPYDWRLTHIGLPDGANPVAGPPAPGAPAAPTPPAPAR</sequence>
<feature type="region of interest" description="Disordered" evidence="1">
    <location>
        <begin position="117"/>
        <end position="136"/>
    </location>
</feature>
<keyword evidence="3" id="KW-1185">Reference proteome</keyword>